<keyword evidence="2" id="KW-1003">Cell membrane</keyword>
<dbReference type="EMBL" id="VOTZ01000004">
    <property type="protein sequence ID" value="MCQ1537970.1"/>
    <property type="molecule type" value="Genomic_DNA"/>
</dbReference>
<evidence type="ECO:0000256" key="1">
    <source>
        <dbReference type="ARBA" id="ARBA00004236"/>
    </source>
</evidence>
<name>A0ABD4TJH0_9EURY</name>
<feature type="domain" description="Glycosyltransferase 2-like" evidence="6">
    <location>
        <begin position="3"/>
        <end position="157"/>
    </location>
</feature>
<organism evidence="7 8">
    <name type="scientific">Methanocalculus taiwanensis</name>
    <dbReference type="NCBI Taxonomy" id="106207"/>
    <lineage>
        <taxon>Archaea</taxon>
        <taxon>Methanobacteriati</taxon>
        <taxon>Methanobacteriota</taxon>
        <taxon>Stenosarchaea group</taxon>
        <taxon>Methanomicrobia</taxon>
        <taxon>Methanomicrobiales</taxon>
        <taxon>Methanocalculaceae</taxon>
        <taxon>Methanocalculus</taxon>
    </lineage>
</organism>
<evidence type="ECO:0000256" key="5">
    <source>
        <dbReference type="ARBA" id="ARBA00023136"/>
    </source>
</evidence>
<dbReference type="RefSeq" id="WP_255331903.1">
    <property type="nucleotide sequence ID" value="NZ_VOTZ01000004.1"/>
</dbReference>
<dbReference type="GO" id="GO:0005886">
    <property type="term" value="C:plasma membrane"/>
    <property type="evidence" value="ECO:0007669"/>
    <property type="project" value="UniProtKB-SubCell"/>
</dbReference>
<comment type="caution">
    <text evidence="7">The sequence shown here is derived from an EMBL/GenBank/DDBJ whole genome shotgun (WGS) entry which is preliminary data.</text>
</comment>
<sequence>MISVIVPTYNEESNIEGCLQSLSNQSIPRSEYEIIVVDGNSKDRTREIAEKYADLVFIQTSKKVGGARNDGAEASKGEIIATTDADCIIPRDWIARIGKGFSDPAVVQLYGLVEPIEPGIRHKISLALANAFSRLGYYTHTLYYTLGCNTAFRREAFFEAGMYRTIDAGDDLEIARRMRLLGRVKLDGKLRVKFSMRRYVQFGTLKSLYEWLYITIKGGDDEKYQYSKREYK</sequence>
<keyword evidence="4" id="KW-0808">Transferase</keyword>
<evidence type="ECO:0000256" key="2">
    <source>
        <dbReference type="ARBA" id="ARBA00022475"/>
    </source>
</evidence>
<accession>A0ABD4TJH0</accession>
<proteinExistence type="predicted"/>
<dbReference type="InterPro" id="IPR029044">
    <property type="entry name" value="Nucleotide-diphossugar_trans"/>
</dbReference>
<keyword evidence="3" id="KW-0328">Glycosyltransferase</keyword>
<keyword evidence="5" id="KW-0472">Membrane</keyword>
<dbReference type="InterPro" id="IPR001173">
    <property type="entry name" value="Glyco_trans_2-like"/>
</dbReference>
<dbReference type="AlphaFoldDB" id="A0ABD4TJH0"/>
<dbReference type="Gene3D" id="3.90.550.10">
    <property type="entry name" value="Spore Coat Polysaccharide Biosynthesis Protein SpsA, Chain A"/>
    <property type="match status" value="1"/>
</dbReference>
<gene>
    <name evidence="7" type="ORF">FTO68_03065</name>
</gene>
<evidence type="ECO:0000259" key="6">
    <source>
        <dbReference type="Pfam" id="PF00535"/>
    </source>
</evidence>
<dbReference type="PANTHER" id="PTHR43646:SF2">
    <property type="entry name" value="GLYCOSYLTRANSFERASE 2-LIKE DOMAIN-CONTAINING PROTEIN"/>
    <property type="match status" value="1"/>
</dbReference>
<dbReference type="PANTHER" id="PTHR43646">
    <property type="entry name" value="GLYCOSYLTRANSFERASE"/>
    <property type="match status" value="1"/>
</dbReference>
<evidence type="ECO:0000313" key="7">
    <source>
        <dbReference type="EMBL" id="MCQ1537970.1"/>
    </source>
</evidence>
<dbReference type="Proteomes" id="UP001524383">
    <property type="component" value="Unassembled WGS sequence"/>
</dbReference>
<dbReference type="SUPFAM" id="SSF53448">
    <property type="entry name" value="Nucleotide-diphospho-sugar transferases"/>
    <property type="match status" value="1"/>
</dbReference>
<dbReference type="GO" id="GO:0016757">
    <property type="term" value="F:glycosyltransferase activity"/>
    <property type="evidence" value="ECO:0007669"/>
    <property type="project" value="UniProtKB-KW"/>
</dbReference>
<evidence type="ECO:0000256" key="4">
    <source>
        <dbReference type="ARBA" id="ARBA00022679"/>
    </source>
</evidence>
<evidence type="ECO:0000313" key="8">
    <source>
        <dbReference type="Proteomes" id="UP001524383"/>
    </source>
</evidence>
<keyword evidence="8" id="KW-1185">Reference proteome</keyword>
<dbReference type="Pfam" id="PF00535">
    <property type="entry name" value="Glycos_transf_2"/>
    <property type="match status" value="1"/>
</dbReference>
<comment type="subcellular location">
    <subcellularLocation>
        <location evidence="1">Cell membrane</location>
    </subcellularLocation>
</comment>
<evidence type="ECO:0000256" key="3">
    <source>
        <dbReference type="ARBA" id="ARBA00022676"/>
    </source>
</evidence>
<reference evidence="7 8" key="1">
    <citation type="submission" date="2019-08" db="EMBL/GenBank/DDBJ databases">
        <authorList>
            <person name="Chen S.-C."/>
            <person name="Lai M.-C."/>
            <person name="You Y.-T."/>
        </authorList>
    </citation>
    <scope>NUCLEOTIDE SEQUENCE [LARGE SCALE GENOMIC DNA]</scope>
    <source>
        <strain evidence="7 8">P2F9704a</strain>
    </source>
</reference>
<protein>
    <submittedName>
        <fullName evidence="7">Glycosyltransferase</fullName>
    </submittedName>
</protein>